<dbReference type="AlphaFoldDB" id="A0A2H1VHQ3"/>
<protein>
    <submittedName>
        <fullName evidence="1">SFRICE_024776</fullName>
    </submittedName>
</protein>
<evidence type="ECO:0000313" key="1">
    <source>
        <dbReference type="EMBL" id="SOQ40365.1"/>
    </source>
</evidence>
<proteinExistence type="predicted"/>
<sequence length="274" mass="29757">MTTDIITYVVEASPNKWPSILERTLARSDIKVVEAVNAYTKIMLMTGSNFKTVGDVANDSIDVGGTADTKAEPGAWSSAAVHSTRLNPTINIINNIAHNEGVVLEISERSTVEAQIAEILTHIANEVQAVMWVCQLASSVTRCYVKHSGCKHLSRHVALYDCGLCVVGASSSVNEANKTVQPFEQTLEMAQNSLLTLVYSTTIKYLMCRLDPNDTTASQKTDVKQRLRCWAACVGRFSKCQTSAGSTRACAQCGASENLRVPSHDDDDESLELP</sequence>
<name>A0A2H1VHQ3_SPOFR</name>
<dbReference type="EMBL" id="ODYU01002625">
    <property type="protein sequence ID" value="SOQ40365.1"/>
    <property type="molecule type" value="Genomic_DNA"/>
</dbReference>
<accession>A0A2H1VHQ3</accession>
<gene>
    <name evidence="1" type="ORF">SFRICE_024776</name>
</gene>
<organism evidence="1">
    <name type="scientific">Spodoptera frugiperda</name>
    <name type="common">Fall armyworm</name>
    <dbReference type="NCBI Taxonomy" id="7108"/>
    <lineage>
        <taxon>Eukaryota</taxon>
        <taxon>Metazoa</taxon>
        <taxon>Ecdysozoa</taxon>
        <taxon>Arthropoda</taxon>
        <taxon>Hexapoda</taxon>
        <taxon>Insecta</taxon>
        <taxon>Pterygota</taxon>
        <taxon>Neoptera</taxon>
        <taxon>Endopterygota</taxon>
        <taxon>Lepidoptera</taxon>
        <taxon>Glossata</taxon>
        <taxon>Ditrysia</taxon>
        <taxon>Noctuoidea</taxon>
        <taxon>Noctuidae</taxon>
        <taxon>Amphipyrinae</taxon>
        <taxon>Spodoptera</taxon>
    </lineage>
</organism>
<reference evidence="1" key="1">
    <citation type="submission" date="2016-07" db="EMBL/GenBank/DDBJ databases">
        <authorList>
            <person name="Bretaudeau A."/>
        </authorList>
    </citation>
    <scope>NUCLEOTIDE SEQUENCE</scope>
    <source>
        <strain evidence="1">Rice</strain>
        <tissue evidence="1">Whole body</tissue>
    </source>
</reference>